<gene>
    <name evidence="1" type="ORF">PN36_34565</name>
</gene>
<dbReference type="EMBL" id="JSZA02000386">
    <property type="protein sequence ID" value="TGO01909.1"/>
    <property type="molecule type" value="Genomic_DNA"/>
</dbReference>
<accession>A0A4E0QKG7</accession>
<keyword evidence="2" id="KW-1185">Reference proteome</keyword>
<evidence type="ECO:0000313" key="1">
    <source>
        <dbReference type="EMBL" id="TGO01909.1"/>
    </source>
</evidence>
<dbReference type="AlphaFoldDB" id="A0A4E0QKG7"/>
<evidence type="ECO:0008006" key="3">
    <source>
        <dbReference type="Google" id="ProtNLM"/>
    </source>
</evidence>
<dbReference type="Proteomes" id="UP000030428">
    <property type="component" value="Unassembled WGS sequence"/>
</dbReference>
<reference evidence="1 2" key="1">
    <citation type="journal article" date="2016" name="Front. Microbiol.">
        <title>Single-Cell (Meta-)Genomics of a Dimorphic Candidatus Thiomargarita nelsonii Reveals Genomic Plasticity.</title>
        <authorList>
            <person name="Flood B.E."/>
            <person name="Fliss P."/>
            <person name="Jones D.S."/>
            <person name="Dick G.J."/>
            <person name="Jain S."/>
            <person name="Kaster A.K."/>
            <person name="Winkel M."/>
            <person name="Mussmann M."/>
            <person name="Bailey J."/>
        </authorList>
    </citation>
    <scope>NUCLEOTIDE SEQUENCE [LARGE SCALE GENOMIC DNA]</scope>
    <source>
        <strain evidence="1">Hydrate Ridge</strain>
    </source>
</reference>
<name>A0A4E0QKG7_9GAMM</name>
<sequence>MTRIEEGDLVFEFGDKWQVFKLDEHRDYRERIAKIDETKAVDFVGIFNNEILYFIEVKDFRGHRVENRERLFKAKLPSCQLVNGECQLDKGSLWLEQDLPDNPFERKKVELSIRQ</sequence>
<evidence type="ECO:0000313" key="2">
    <source>
        <dbReference type="Proteomes" id="UP000030428"/>
    </source>
</evidence>
<proteinExistence type="predicted"/>
<comment type="caution">
    <text evidence="1">The sequence shown here is derived from an EMBL/GenBank/DDBJ whole genome shotgun (WGS) entry which is preliminary data.</text>
</comment>
<protein>
    <recommendedName>
        <fullName evidence="3">NERD domain-containing protein</fullName>
    </recommendedName>
</protein>
<organism evidence="1 2">
    <name type="scientific">Candidatus Thiomargarita nelsonii</name>
    <dbReference type="NCBI Taxonomy" id="1003181"/>
    <lineage>
        <taxon>Bacteria</taxon>
        <taxon>Pseudomonadati</taxon>
        <taxon>Pseudomonadota</taxon>
        <taxon>Gammaproteobacteria</taxon>
        <taxon>Thiotrichales</taxon>
        <taxon>Thiotrichaceae</taxon>
        <taxon>Thiomargarita</taxon>
    </lineage>
</organism>